<sequence length="264" mass="30505">MPSSTPIIVRDKFCGIELHGKRYVLRGVRLHEADVTETDGSSLEVMDIRDKPSYYAEEIAIKELSSKYDIGHDPSYTLKNGKYRGFTLDKLSEVEPLYLVYLSGLLVFGDEREEDSYYFPTKYDVNLSSLWVSRHKLIEAADPCFKIANPEWWEARVHMASWENNIWELGIEDAIDEIVYLEGFIEPLYYKEALALTYTERLDRDRCADFIYTRNLCVACGTKLDFNVPNQEMGLHELCSRNVPDISELGEEIVENVTSYGDYD</sequence>
<accession>A0A6C0JV13</accession>
<dbReference type="AlphaFoldDB" id="A0A6C0JV13"/>
<dbReference type="EMBL" id="MN740698">
    <property type="protein sequence ID" value="QHU08761.1"/>
    <property type="molecule type" value="Genomic_DNA"/>
</dbReference>
<name>A0A6C0JV13_9ZZZZ</name>
<evidence type="ECO:0000313" key="1">
    <source>
        <dbReference type="EMBL" id="QHU08761.1"/>
    </source>
</evidence>
<organism evidence="1">
    <name type="scientific">viral metagenome</name>
    <dbReference type="NCBI Taxonomy" id="1070528"/>
    <lineage>
        <taxon>unclassified sequences</taxon>
        <taxon>metagenomes</taxon>
        <taxon>organismal metagenomes</taxon>
    </lineage>
</organism>
<reference evidence="1" key="1">
    <citation type="journal article" date="2020" name="Nature">
        <title>Giant virus diversity and host interactions through global metagenomics.</title>
        <authorList>
            <person name="Schulz F."/>
            <person name="Roux S."/>
            <person name="Paez-Espino D."/>
            <person name="Jungbluth S."/>
            <person name="Walsh D.A."/>
            <person name="Denef V.J."/>
            <person name="McMahon K.D."/>
            <person name="Konstantinidis K.T."/>
            <person name="Eloe-Fadrosh E.A."/>
            <person name="Kyrpides N.C."/>
            <person name="Woyke T."/>
        </authorList>
    </citation>
    <scope>NUCLEOTIDE SEQUENCE</scope>
    <source>
        <strain evidence="1">GVMAG-S-1063924-116</strain>
    </source>
</reference>
<proteinExistence type="predicted"/>
<protein>
    <submittedName>
        <fullName evidence="1">Uncharacterized protein</fullName>
    </submittedName>
</protein>